<evidence type="ECO:0000256" key="1">
    <source>
        <dbReference type="ARBA" id="ARBA00007381"/>
    </source>
</evidence>
<dbReference type="SUPFAM" id="SSF100920">
    <property type="entry name" value="Heat shock protein 70kD (HSP70), peptide-binding domain"/>
    <property type="match status" value="1"/>
</dbReference>
<gene>
    <name evidence="5 7" type="primary">hscA</name>
    <name evidence="7" type="ORF">BN1079_01313</name>
</gene>
<evidence type="ECO:0000256" key="5">
    <source>
        <dbReference type="HAMAP-Rule" id="MF_00679"/>
    </source>
</evidence>
<keyword evidence="3 5" id="KW-0067">ATP-binding</keyword>
<comment type="function">
    <text evidence="5">Chaperone involved in the maturation of iron-sulfur cluster-containing proteins. Has a low intrinsic ATPase activity which is markedly stimulated by HscB.</text>
</comment>
<dbReference type="Proteomes" id="UP000053902">
    <property type="component" value="Unassembled WGS sequence"/>
</dbReference>
<dbReference type="GO" id="GO:0016226">
    <property type="term" value="P:iron-sulfur cluster assembly"/>
    <property type="evidence" value="ECO:0007669"/>
    <property type="project" value="InterPro"/>
</dbReference>
<dbReference type="Gene3D" id="2.60.34.10">
    <property type="entry name" value="Substrate Binding Domain Of DNAk, Chain A, domain 1"/>
    <property type="match status" value="1"/>
</dbReference>
<accession>A0A078LSA5</accession>
<dbReference type="InterPro" id="IPR029047">
    <property type="entry name" value="HSP70_peptide-bd_sf"/>
</dbReference>
<dbReference type="InterPro" id="IPR013126">
    <property type="entry name" value="Hsp_70_fam"/>
</dbReference>
<dbReference type="SUPFAM" id="SSF53067">
    <property type="entry name" value="Actin-like ATPase domain"/>
    <property type="match status" value="2"/>
</dbReference>
<dbReference type="InterPro" id="IPR029048">
    <property type="entry name" value="HSP70_C_sf"/>
</dbReference>
<dbReference type="GO" id="GO:0016887">
    <property type="term" value="F:ATP hydrolysis activity"/>
    <property type="evidence" value="ECO:0007669"/>
    <property type="project" value="UniProtKB-UniRule"/>
</dbReference>
<dbReference type="AlphaFoldDB" id="A0A078LSA5"/>
<dbReference type="PROSITE" id="PS00297">
    <property type="entry name" value="HSP70_1"/>
    <property type="match status" value="1"/>
</dbReference>
<evidence type="ECO:0000256" key="3">
    <source>
        <dbReference type="ARBA" id="ARBA00022840"/>
    </source>
</evidence>
<reference evidence="7 8" key="1">
    <citation type="submission" date="2014-07" db="EMBL/GenBank/DDBJ databases">
        <authorList>
            <person name="Urmite Genomes Urmite Genomes"/>
        </authorList>
    </citation>
    <scope>NUCLEOTIDE SEQUENCE [LARGE SCALE GENOMIC DNA]</scope>
    <source>
        <strain evidence="7 8">20_BN</strain>
    </source>
</reference>
<dbReference type="Pfam" id="PF00012">
    <property type="entry name" value="HSP70"/>
    <property type="match status" value="1"/>
</dbReference>
<proteinExistence type="inferred from homology"/>
<dbReference type="InterPro" id="IPR043129">
    <property type="entry name" value="ATPase_NBD"/>
</dbReference>
<name>A0A078LSA5_9PSED</name>
<dbReference type="Gene3D" id="3.30.420.40">
    <property type="match status" value="2"/>
</dbReference>
<dbReference type="Gene3D" id="3.90.640.10">
    <property type="entry name" value="Actin, Chain A, domain 4"/>
    <property type="match status" value="1"/>
</dbReference>
<dbReference type="FunFam" id="3.30.420.40:FF:000046">
    <property type="entry name" value="Chaperone protein HscA"/>
    <property type="match status" value="1"/>
</dbReference>
<sequence length="620" mass="66395">MALLQIAEPGQSPKPHQRRLAVGIDLGTTNSLVAALRSGVTAPLADAAGEVILSSAVRYHADRVEVGRAAKQAASSDPLNTILSVKRLMGRGVGDVMQLGGQLPYRFSEGESQMPFIETVQGPKSPVEISAEILRALRERAEAVLGGELVGAVITVPAYFDDAQRQATKDAARLANLNVLRLLNEPTAAAVAYGLDRQAEGVVAIYDLGGGTFDISILRLTKGVFEVLATGGDTALGGDDFDHAIAGWILGQAGASADLAPGAQREVLKLACDAKERLTTEDTVELSYAGWQGVLTRDTFHDLIDPLIARSLKSCRRALRDSAVELDEVHAVVMVGGSTRVPRVRELVGEMFGREPLTDIDPDEVVAIGAAIQAETLAGNNRDGEELLLLDVIPLSLGLETMGGLMEKVIPRNTTIPVARAQEFTTYKDGQSAMMIHVLQGERELIADCRSLARFELRGIPPMVAGAAKIRVTFQVDADGLLSVSARELASGVEASIQVKPSYGLTDGEIARMLEDSFQKAGEDKAARALREQQVDAQRLLEAVEAALAVDGDRLLDEEERDAIKVQMQALRELLDSPDGIAIERQIKRLSQITDAFAARRLDSTVKAALAGRQLNDIEE</sequence>
<dbReference type="SUPFAM" id="SSF100934">
    <property type="entry name" value="Heat shock protein 70kD (HSP70), C-terminal subdomain"/>
    <property type="match status" value="1"/>
</dbReference>
<evidence type="ECO:0000256" key="4">
    <source>
        <dbReference type="ARBA" id="ARBA00023186"/>
    </source>
</evidence>
<keyword evidence="4 5" id="KW-0143">Chaperone</keyword>
<evidence type="ECO:0000313" key="8">
    <source>
        <dbReference type="Proteomes" id="UP000053902"/>
    </source>
</evidence>
<dbReference type="PRINTS" id="PR00301">
    <property type="entry name" value="HEATSHOCK70"/>
</dbReference>
<dbReference type="eggNOG" id="COG0443">
    <property type="taxonomic scope" value="Bacteria"/>
</dbReference>
<comment type="similarity">
    <text evidence="1 5 6">Belongs to the heat shock protein 70 family.</text>
</comment>
<protein>
    <recommendedName>
        <fullName evidence="5">Chaperone protein HscA homolog</fullName>
    </recommendedName>
</protein>
<dbReference type="GO" id="GO:0140662">
    <property type="term" value="F:ATP-dependent protein folding chaperone"/>
    <property type="evidence" value="ECO:0007669"/>
    <property type="project" value="InterPro"/>
</dbReference>
<evidence type="ECO:0000256" key="6">
    <source>
        <dbReference type="RuleBase" id="RU003322"/>
    </source>
</evidence>
<dbReference type="PROSITE" id="PS00329">
    <property type="entry name" value="HSP70_2"/>
    <property type="match status" value="1"/>
</dbReference>
<dbReference type="GO" id="GO:0005524">
    <property type="term" value="F:ATP binding"/>
    <property type="evidence" value="ECO:0007669"/>
    <property type="project" value="UniProtKB-KW"/>
</dbReference>
<dbReference type="PANTHER" id="PTHR19375">
    <property type="entry name" value="HEAT SHOCK PROTEIN 70KDA"/>
    <property type="match status" value="1"/>
</dbReference>
<dbReference type="OrthoDB" id="9766019at2"/>
<evidence type="ECO:0000313" key="7">
    <source>
        <dbReference type="EMBL" id="CDZ94004.1"/>
    </source>
</evidence>
<dbReference type="NCBIfam" id="TIGR01991">
    <property type="entry name" value="HscA"/>
    <property type="match status" value="1"/>
</dbReference>
<dbReference type="HOGENOM" id="CLU_005965_2_3_6"/>
<keyword evidence="2 5" id="KW-0547">Nucleotide-binding</keyword>
<dbReference type="HAMAP" id="MF_00679">
    <property type="entry name" value="HscA"/>
    <property type="match status" value="1"/>
</dbReference>
<organism evidence="7 8">
    <name type="scientific">Pseudomonas saudiphocaensis</name>
    <dbReference type="NCBI Taxonomy" id="1499686"/>
    <lineage>
        <taxon>Bacteria</taxon>
        <taxon>Pseudomonadati</taxon>
        <taxon>Pseudomonadota</taxon>
        <taxon>Gammaproteobacteria</taxon>
        <taxon>Pseudomonadales</taxon>
        <taxon>Pseudomonadaceae</taxon>
        <taxon>Pseudomonas</taxon>
    </lineage>
</organism>
<evidence type="ECO:0000256" key="2">
    <source>
        <dbReference type="ARBA" id="ARBA00022741"/>
    </source>
</evidence>
<dbReference type="NCBIfam" id="NF003520">
    <property type="entry name" value="PRK05183.1"/>
    <property type="match status" value="1"/>
</dbReference>
<dbReference type="EMBL" id="CCSF01000001">
    <property type="protein sequence ID" value="CDZ94004.1"/>
    <property type="molecule type" value="Genomic_DNA"/>
</dbReference>
<dbReference type="STRING" id="1499686.BN1079_01313"/>
<keyword evidence="8" id="KW-1185">Reference proteome</keyword>
<dbReference type="GO" id="GO:0051082">
    <property type="term" value="F:unfolded protein binding"/>
    <property type="evidence" value="ECO:0007669"/>
    <property type="project" value="InterPro"/>
</dbReference>
<dbReference type="RefSeq" id="WP_037023126.1">
    <property type="nucleotide sequence ID" value="NZ_CCSF01000001.1"/>
</dbReference>
<dbReference type="Gene3D" id="1.20.1270.10">
    <property type="match status" value="1"/>
</dbReference>
<dbReference type="FunFam" id="2.60.34.10:FF:000005">
    <property type="entry name" value="Chaperone protein HscA homolog"/>
    <property type="match status" value="1"/>
</dbReference>
<dbReference type="CDD" id="cd10236">
    <property type="entry name" value="ASKHA_NBD_HSP70_HscA"/>
    <property type="match status" value="1"/>
</dbReference>
<dbReference type="InterPro" id="IPR010236">
    <property type="entry name" value="ISC_FeS_clus_asmbl_HscA"/>
</dbReference>
<dbReference type="PROSITE" id="PS01036">
    <property type="entry name" value="HSP70_3"/>
    <property type="match status" value="1"/>
</dbReference>
<dbReference type="InterPro" id="IPR018181">
    <property type="entry name" value="Heat_shock_70_CS"/>
</dbReference>
<dbReference type="InterPro" id="IPR042039">
    <property type="entry name" value="HscA_NBD"/>
</dbReference>